<dbReference type="AlphaFoldDB" id="A0A656AK97"/>
<organism evidence="1 2">
    <name type="scientific">Vibrio cholerae</name>
    <dbReference type="NCBI Taxonomy" id="666"/>
    <lineage>
        <taxon>Bacteria</taxon>
        <taxon>Pseudomonadati</taxon>
        <taxon>Pseudomonadota</taxon>
        <taxon>Gammaproteobacteria</taxon>
        <taxon>Vibrionales</taxon>
        <taxon>Vibrionaceae</taxon>
        <taxon>Vibrio</taxon>
    </lineage>
</organism>
<proteinExistence type="predicted"/>
<reference evidence="1 2" key="1">
    <citation type="submission" date="2015-07" db="EMBL/GenBank/DDBJ databases">
        <authorList>
            <consortium name="Pathogen Informatics"/>
        </authorList>
    </citation>
    <scope>NUCLEOTIDE SEQUENCE [LARGE SCALE GENOMIC DNA]</scope>
    <source>
        <strain evidence="1 2">A316</strain>
    </source>
</reference>
<evidence type="ECO:0000313" key="1">
    <source>
        <dbReference type="EMBL" id="CSD14030.1"/>
    </source>
</evidence>
<protein>
    <submittedName>
        <fullName evidence="1">Uncharacterized protein</fullName>
    </submittedName>
</protein>
<gene>
    <name evidence="1" type="ORF">ERS013200_03305</name>
</gene>
<dbReference type="Proteomes" id="UP000041770">
    <property type="component" value="Unassembled WGS sequence"/>
</dbReference>
<sequence length="51" mass="6041">MNRKSAKWCEGLHTFINQTANRYQQASEYDQLIAVARGRKHSIQRQRQQHG</sequence>
<evidence type="ECO:0000313" key="2">
    <source>
        <dbReference type="Proteomes" id="UP000041770"/>
    </source>
</evidence>
<name>A0A656AK97_VIBCL</name>
<accession>A0A656AK97</accession>
<dbReference type="EMBL" id="CWQY01000030">
    <property type="protein sequence ID" value="CSD14030.1"/>
    <property type="molecule type" value="Genomic_DNA"/>
</dbReference>